<evidence type="ECO:0000256" key="6">
    <source>
        <dbReference type="SAM" id="Phobius"/>
    </source>
</evidence>
<dbReference type="EMBL" id="AZGY01000029">
    <property type="protein sequence ID" value="KZZ88512.1"/>
    <property type="molecule type" value="Genomic_DNA"/>
</dbReference>
<evidence type="ECO:0000313" key="9">
    <source>
        <dbReference type="Proteomes" id="UP000078544"/>
    </source>
</evidence>
<dbReference type="PANTHER" id="PTHR33048:SF47">
    <property type="entry name" value="INTEGRAL MEMBRANE PROTEIN-RELATED"/>
    <property type="match status" value="1"/>
</dbReference>
<accession>A0A167W833</accession>
<dbReference type="InterPro" id="IPR049326">
    <property type="entry name" value="Rhodopsin_dom_fungi"/>
</dbReference>
<name>A0A167W833_9HYPO</name>
<sequence>MDHLDPLIVKEFGPPPPDVDLSEEQETGNAVITGVLLSLAILSVLARWASLRISGTRLHVDDYTIFVALIFGLLVLGITSGSSKDIPQIPGKRTTSSFLLDAQMLFVYAIVWICSVSVTKLSIILLYRRIFTVQRSAFRLWLDALTCITVCLFVAYMVANLTVCRPLSFLWTSLQPDAHGSCFNYKLFMFISAVLNSCVDILILVTPVARVWSLHMSFKMKIGVCGMFFLGSL</sequence>
<evidence type="ECO:0000256" key="1">
    <source>
        <dbReference type="ARBA" id="ARBA00004141"/>
    </source>
</evidence>
<evidence type="ECO:0000313" key="8">
    <source>
        <dbReference type="EMBL" id="KZZ88512.1"/>
    </source>
</evidence>
<dbReference type="Pfam" id="PF20684">
    <property type="entry name" value="Fung_rhodopsin"/>
    <property type="match status" value="1"/>
</dbReference>
<comment type="similarity">
    <text evidence="5">Belongs to the SAT4 family.</text>
</comment>
<keyword evidence="3 6" id="KW-1133">Transmembrane helix</keyword>
<feature type="transmembrane region" description="Helical" evidence="6">
    <location>
        <begin position="140"/>
        <end position="159"/>
    </location>
</feature>
<gene>
    <name evidence="8" type="ORF">AAL_08070</name>
</gene>
<dbReference type="Proteomes" id="UP000078544">
    <property type="component" value="Unassembled WGS sequence"/>
</dbReference>
<proteinExistence type="inferred from homology"/>
<comment type="subcellular location">
    <subcellularLocation>
        <location evidence="1">Membrane</location>
        <topology evidence="1">Multi-pass membrane protein</topology>
    </subcellularLocation>
</comment>
<keyword evidence="4 6" id="KW-0472">Membrane</keyword>
<evidence type="ECO:0000256" key="3">
    <source>
        <dbReference type="ARBA" id="ARBA00022989"/>
    </source>
</evidence>
<feature type="transmembrane region" description="Helical" evidence="6">
    <location>
        <begin position="30"/>
        <end position="51"/>
    </location>
</feature>
<feature type="domain" description="Rhodopsin" evidence="7">
    <location>
        <begin position="47"/>
        <end position="232"/>
    </location>
</feature>
<evidence type="ECO:0000259" key="7">
    <source>
        <dbReference type="Pfam" id="PF20684"/>
    </source>
</evidence>
<dbReference type="OrthoDB" id="5329176at2759"/>
<reference evidence="8 9" key="1">
    <citation type="journal article" date="2016" name="Genome Biol. Evol.">
        <title>Divergent and convergent evolution of fungal pathogenicity.</title>
        <authorList>
            <person name="Shang Y."/>
            <person name="Xiao G."/>
            <person name="Zheng P."/>
            <person name="Cen K."/>
            <person name="Zhan S."/>
            <person name="Wang C."/>
        </authorList>
    </citation>
    <scope>NUCLEOTIDE SEQUENCE [LARGE SCALE GENOMIC DNA]</scope>
    <source>
        <strain evidence="8 9">RCEF 2490</strain>
    </source>
</reference>
<evidence type="ECO:0000256" key="2">
    <source>
        <dbReference type="ARBA" id="ARBA00022692"/>
    </source>
</evidence>
<dbReference type="AlphaFoldDB" id="A0A167W833"/>
<evidence type="ECO:0000256" key="5">
    <source>
        <dbReference type="ARBA" id="ARBA00038359"/>
    </source>
</evidence>
<feature type="transmembrane region" description="Helical" evidence="6">
    <location>
        <begin position="102"/>
        <end position="128"/>
    </location>
</feature>
<evidence type="ECO:0000256" key="4">
    <source>
        <dbReference type="ARBA" id="ARBA00023136"/>
    </source>
</evidence>
<comment type="caution">
    <text evidence="8">The sequence shown here is derived from an EMBL/GenBank/DDBJ whole genome shotgun (WGS) entry which is preliminary data.</text>
</comment>
<feature type="transmembrane region" description="Helical" evidence="6">
    <location>
        <begin position="63"/>
        <end position="82"/>
    </location>
</feature>
<dbReference type="GO" id="GO:0016020">
    <property type="term" value="C:membrane"/>
    <property type="evidence" value="ECO:0007669"/>
    <property type="project" value="UniProtKB-SubCell"/>
</dbReference>
<organism evidence="8 9">
    <name type="scientific">Moelleriella libera RCEF 2490</name>
    <dbReference type="NCBI Taxonomy" id="1081109"/>
    <lineage>
        <taxon>Eukaryota</taxon>
        <taxon>Fungi</taxon>
        <taxon>Dikarya</taxon>
        <taxon>Ascomycota</taxon>
        <taxon>Pezizomycotina</taxon>
        <taxon>Sordariomycetes</taxon>
        <taxon>Hypocreomycetidae</taxon>
        <taxon>Hypocreales</taxon>
        <taxon>Clavicipitaceae</taxon>
        <taxon>Moelleriella</taxon>
    </lineage>
</organism>
<dbReference type="InterPro" id="IPR052337">
    <property type="entry name" value="SAT4-like"/>
</dbReference>
<feature type="transmembrane region" description="Helical" evidence="6">
    <location>
        <begin position="187"/>
        <end position="212"/>
    </location>
</feature>
<keyword evidence="2 6" id="KW-0812">Transmembrane</keyword>
<dbReference type="STRING" id="1081109.A0A167W833"/>
<keyword evidence="9" id="KW-1185">Reference proteome</keyword>
<protein>
    <recommendedName>
        <fullName evidence="7">Rhodopsin domain-containing protein</fullName>
    </recommendedName>
</protein>
<dbReference type="PANTHER" id="PTHR33048">
    <property type="entry name" value="PTH11-LIKE INTEGRAL MEMBRANE PROTEIN (AFU_ORTHOLOGUE AFUA_5G11245)"/>
    <property type="match status" value="1"/>
</dbReference>